<accession>A0A4Y1ZVU1</accession>
<name>A0A4Y1ZVU1_ARAVE</name>
<dbReference type="EMBL" id="BGPR01078320">
    <property type="protein sequence ID" value="GBL69872.1"/>
    <property type="molecule type" value="Genomic_DNA"/>
</dbReference>
<feature type="region of interest" description="Disordered" evidence="1">
    <location>
        <begin position="111"/>
        <end position="139"/>
    </location>
</feature>
<sequence length="139" mass="15968">MSKLIECPDEHKMSFKLSCAHRVHAEDAVKLLHCKLCPVCHRILKTDDVLVLVEHLREIGFFYGNGQEADVCGVNLVEPKRKRRQAELSPAKRLRRDGLSHEKYLSYLEDRVPSDDEDIQEYSPPSPFYVPCESGDDDD</sequence>
<proteinExistence type="predicted"/>
<protein>
    <submittedName>
        <fullName evidence="2">Uncharacterized protein</fullName>
    </submittedName>
</protein>
<dbReference type="Proteomes" id="UP000499080">
    <property type="component" value="Unassembled WGS sequence"/>
</dbReference>
<dbReference type="AlphaFoldDB" id="A0A4Y1ZVU1"/>
<organism evidence="2 5">
    <name type="scientific">Araneus ventricosus</name>
    <name type="common">Orbweaver spider</name>
    <name type="synonym">Epeira ventricosa</name>
    <dbReference type="NCBI Taxonomy" id="182803"/>
    <lineage>
        <taxon>Eukaryota</taxon>
        <taxon>Metazoa</taxon>
        <taxon>Ecdysozoa</taxon>
        <taxon>Arthropoda</taxon>
        <taxon>Chelicerata</taxon>
        <taxon>Arachnida</taxon>
        <taxon>Araneae</taxon>
        <taxon>Araneomorphae</taxon>
        <taxon>Entelegynae</taxon>
        <taxon>Araneoidea</taxon>
        <taxon>Araneidae</taxon>
        <taxon>Araneus</taxon>
    </lineage>
</organism>
<gene>
    <name evidence="4" type="ORF">AVEN_109515_1</name>
    <name evidence="2" type="ORF">AVEN_117045_1</name>
    <name evidence="3" type="ORF">AVEN_179301_1</name>
</gene>
<evidence type="ECO:0000313" key="5">
    <source>
        <dbReference type="Proteomes" id="UP000499080"/>
    </source>
</evidence>
<evidence type="ECO:0000256" key="1">
    <source>
        <dbReference type="SAM" id="MobiDB-lite"/>
    </source>
</evidence>
<reference evidence="2 5" key="1">
    <citation type="journal article" date="2019" name="Sci. Rep.">
        <title>Orb-weaving spider Araneus ventricosus genome elucidates the spidroin gene catalogue.</title>
        <authorList>
            <person name="Kono N."/>
            <person name="Nakamura H."/>
            <person name="Ohtoshi R."/>
            <person name="Moran D.A.P."/>
            <person name="Shinohara A."/>
            <person name="Yoshida Y."/>
            <person name="Fujiwara M."/>
            <person name="Mori M."/>
            <person name="Tomita M."/>
            <person name="Arakawa K."/>
        </authorList>
    </citation>
    <scope>NUCLEOTIDE SEQUENCE [LARGE SCALE GENOMIC DNA]</scope>
</reference>
<evidence type="ECO:0000313" key="4">
    <source>
        <dbReference type="EMBL" id="GBL70072.1"/>
    </source>
</evidence>
<comment type="caution">
    <text evidence="2">The sequence shown here is derived from an EMBL/GenBank/DDBJ whole genome shotgun (WGS) entry which is preliminary data.</text>
</comment>
<dbReference type="EMBL" id="BGPR01078357">
    <property type="protein sequence ID" value="GBL70072.1"/>
    <property type="molecule type" value="Genomic_DNA"/>
</dbReference>
<dbReference type="EMBL" id="BGPR01078325">
    <property type="protein sequence ID" value="GBL69896.1"/>
    <property type="molecule type" value="Genomic_DNA"/>
</dbReference>
<evidence type="ECO:0000313" key="2">
    <source>
        <dbReference type="EMBL" id="GBL69872.1"/>
    </source>
</evidence>
<evidence type="ECO:0000313" key="3">
    <source>
        <dbReference type="EMBL" id="GBL69896.1"/>
    </source>
</evidence>
<keyword evidence="5" id="KW-1185">Reference proteome</keyword>